<dbReference type="Gene3D" id="6.10.140.1510">
    <property type="match status" value="1"/>
</dbReference>
<accession>A0ABN0REV6</accession>
<gene>
    <name evidence="3" type="primary">polC</name>
    <name evidence="3" type="ORF">MFLO_08037</name>
</gene>
<dbReference type="GO" id="GO:0003887">
    <property type="term" value="F:DNA-directed DNA polymerase activity"/>
    <property type="evidence" value="ECO:0007669"/>
    <property type="project" value="UniProtKB-EC"/>
</dbReference>
<name>A0ABN0REV6_9LIST</name>
<dbReference type="Pfam" id="PF14579">
    <property type="entry name" value="HHH_6"/>
    <property type="match status" value="1"/>
</dbReference>
<keyword evidence="4" id="KW-1185">Reference proteome</keyword>
<dbReference type="Gene3D" id="1.10.150.700">
    <property type="entry name" value="PolC, middle finger domain"/>
    <property type="match status" value="1"/>
</dbReference>
<dbReference type="InterPro" id="IPR040982">
    <property type="entry name" value="DNA_pol3_finger"/>
</dbReference>
<protein>
    <submittedName>
        <fullName evidence="3">DNA polymerase III PolC</fullName>
        <ecNumber evidence="3">2.7.7.7</ecNumber>
    </submittedName>
</protein>
<dbReference type="EMBL" id="AODF01000015">
    <property type="protein sequence ID" value="EUJ31745.1"/>
    <property type="molecule type" value="Genomic_DNA"/>
</dbReference>
<keyword evidence="3" id="KW-0808">Transferase</keyword>
<comment type="caution">
    <text evidence="3">The sequence shown here is derived from an EMBL/GenBank/DDBJ whole genome shotgun (WGS) entry which is preliminary data.</text>
</comment>
<evidence type="ECO:0000313" key="3">
    <source>
        <dbReference type="EMBL" id="EUJ31745.1"/>
    </source>
</evidence>
<dbReference type="PANTHER" id="PTHR32294:SF5">
    <property type="entry name" value="DNA POLYMERASE III POLC-TYPE"/>
    <property type="match status" value="1"/>
</dbReference>
<reference evidence="3 4" key="1">
    <citation type="journal article" date="2014" name="Int. J. Syst. Evol. Microbiol.">
        <title>Listeria floridensis sp. nov., Listeria aquatica sp. nov., Listeria cornellensis sp. nov., Listeria riparia sp. nov. and Listeria grandensis sp. nov., from agricultural and natural environments.</title>
        <authorList>
            <person name="den Bakker H.C."/>
            <person name="Warchocki S."/>
            <person name="Wright E.M."/>
            <person name="Allred A.F."/>
            <person name="Ahlstrom C."/>
            <person name="Manuel C.S."/>
            <person name="Stasiewicz M.J."/>
            <person name="Burrell A."/>
            <person name="Roof S."/>
            <person name="Strawn L."/>
            <person name="Fortes E.D."/>
            <person name="Nightingale K.K."/>
            <person name="Kephart D."/>
            <person name="Wiedmann M."/>
        </authorList>
    </citation>
    <scope>NUCLEOTIDE SEQUENCE [LARGE SCALE GENOMIC DNA]</scope>
    <source>
        <strain evidence="3 4">FSL S10-1187</strain>
    </source>
</reference>
<feature type="domain" description="DNA polymerase helix-hairpin-helix motif" evidence="1">
    <location>
        <begin position="211"/>
        <end position="290"/>
    </location>
</feature>
<feature type="non-terminal residue" evidence="3">
    <location>
        <position position="1"/>
    </location>
</feature>
<dbReference type="PANTHER" id="PTHR32294">
    <property type="entry name" value="DNA POLYMERASE III SUBUNIT ALPHA"/>
    <property type="match status" value="1"/>
</dbReference>
<dbReference type="Gene3D" id="1.10.150.870">
    <property type="match status" value="1"/>
</dbReference>
<dbReference type="EC" id="2.7.7.7" evidence="3"/>
<organism evidence="3 4">
    <name type="scientific">Listeria floridensis FSL S10-1187</name>
    <dbReference type="NCBI Taxonomy" id="1265817"/>
    <lineage>
        <taxon>Bacteria</taxon>
        <taxon>Bacillati</taxon>
        <taxon>Bacillota</taxon>
        <taxon>Bacilli</taxon>
        <taxon>Bacillales</taxon>
        <taxon>Listeriaceae</taxon>
        <taxon>Listeria</taxon>
    </lineage>
</organism>
<dbReference type="InterPro" id="IPR044923">
    <property type="entry name" value="PolC_middle_finger_sf"/>
</dbReference>
<evidence type="ECO:0000313" key="4">
    <source>
        <dbReference type="Proteomes" id="UP000019249"/>
    </source>
</evidence>
<sequence>DSKTGTLGIPEFGTRFVRQMLEQTKPTTFSELVQISGLSHGTDVWLGNAEELIKNKICELPDVIGCRDDIMVFLIYQGLESSLAFRIMESVRKGKGLTEEMEAAMIENNVPAWYIDSCKKIKYMFPKAHAAAYVLMAVRIAYFKVHHPLYFYATYFSVRADDFDLTAMVNGREAVKAVMKEINDKGLEASTKEKNLLTVLEIANEMLARGYKFQKVDLYKSKADEFVIEGDTLIPPFNAIPSLGTNVARQIVAARADGEFLSKEDLQQRGKVSKTIIQYMDDQGCLEGLPDQNQLSLF</sequence>
<proteinExistence type="predicted"/>
<dbReference type="Proteomes" id="UP000019249">
    <property type="component" value="Unassembled WGS sequence"/>
</dbReference>
<keyword evidence="3" id="KW-0548">Nucleotidyltransferase</keyword>
<feature type="domain" description="DNA polymerase III alpha subunit finger" evidence="2">
    <location>
        <begin position="3"/>
        <end position="107"/>
    </location>
</feature>
<evidence type="ECO:0000259" key="2">
    <source>
        <dbReference type="Pfam" id="PF17657"/>
    </source>
</evidence>
<evidence type="ECO:0000259" key="1">
    <source>
        <dbReference type="Pfam" id="PF14579"/>
    </source>
</evidence>
<dbReference type="InterPro" id="IPR004805">
    <property type="entry name" value="DnaE2/DnaE/PolC"/>
</dbReference>
<dbReference type="Pfam" id="PF17657">
    <property type="entry name" value="DNA_pol3_finger"/>
    <property type="match status" value="1"/>
</dbReference>
<dbReference type="InterPro" id="IPR029460">
    <property type="entry name" value="DNAPol_HHH"/>
</dbReference>